<accession>A0A195BTR1</accession>
<gene>
    <name evidence="1" type="ORF">ALC53_01423</name>
</gene>
<dbReference type="PANTHER" id="PTHR46060:SF1">
    <property type="entry name" value="MARINER MOS1 TRANSPOSASE-LIKE PROTEIN"/>
    <property type="match status" value="1"/>
</dbReference>
<dbReference type="PANTHER" id="PTHR46060">
    <property type="entry name" value="MARINER MOS1 TRANSPOSASE-LIKE PROTEIN"/>
    <property type="match status" value="1"/>
</dbReference>
<dbReference type="Proteomes" id="UP000078540">
    <property type="component" value="Unassembled WGS sequence"/>
</dbReference>
<dbReference type="Gene3D" id="3.30.420.10">
    <property type="entry name" value="Ribonuclease H-like superfamily/Ribonuclease H"/>
    <property type="match status" value="1"/>
</dbReference>
<proteinExistence type="predicted"/>
<dbReference type="InterPro" id="IPR052709">
    <property type="entry name" value="Transposase-MT_Hybrid"/>
</dbReference>
<name>A0A195BTR1_9HYME</name>
<dbReference type="AlphaFoldDB" id="A0A195BTR1"/>
<evidence type="ECO:0000313" key="2">
    <source>
        <dbReference type="Proteomes" id="UP000078540"/>
    </source>
</evidence>
<evidence type="ECO:0000313" key="1">
    <source>
        <dbReference type="EMBL" id="KYM91666.1"/>
    </source>
</evidence>
<protein>
    <recommendedName>
        <fullName evidence="3">Histone-lysine N-methyltransferase SETMAR</fullName>
    </recommendedName>
</protein>
<dbReference type="EMBL" id="KQ976406">
    <property type="protein sequence ID" value="KYM91666.1"/>
    <property type="molecule type" value="Genomic_DNA"/>
</dbReference>
<keyword evidence="2" id="KW-1185">Reference proteome</keyword>
<dbReference type="STRING" id="520822.A0A195BTR1"/>
<organism evidence="1 2">
    <name type="scientific">Atta colombica</name>
    <dbReference type="NCBI Taxonomy" id="520822"/>
    <lineage>
        <taxon>Eukaryota</taxon>
        <taxon>Metazoa</taxon>
        <taxon>Ecdysozoa</taxon>
        <taxon>Arthropoda</taxon>
        <taxon>Hexapoda</taxon>
        <taxon>Insecta</taxon>
        <taxon>Pterygota</taxon>
        <taxon>Neoptera</taxon>
        <taxon>Endopterygota</taxon>
        <taxon>Hymenoptera</taxon>
        <taxon>Apocrita</taxon>
        <taxon>Aculeata</taxon>
        <taxon>Formicoidea</taxon>
        <taxon>Formicidae</taxon>
        <taxon>Myrmicinae</taxon>
        <taxon>Atta</taxon>
    </lineage>
</organism>
<dbReference type="GO" id="GO:0003676">
    <property type="term" value="F:nucleic acid binding"/>
    <property type="evidence" value="ECO:0007669"/>
    <property type="project" value="InterPro"/>
</dbReference>
<reference evidence="1 2" key="1">
    <citation type="submission" date="2015-09" db="EMBL/GenBank/DDBJ databases">
        <title>Atta colombica WGS genome.</title>
        <authorList>
            <person name="Nygaard S."/>
            <person name="Hu H."/>
            <person name="Boomsma J."/>
            <person name="Zhang G."/>
        </authorList>
    </citation>
    <scope>NUCLEOTIDE SEQUENCE [LARGE SCALE GENOMIC DNA]</scope>
    <source>
        <strain evidence="1">Treedump-2</strain>
        <tissue evidence="1">Whole body</tissue>
    </source>
</reference>
<sequence>MEKLVEQRVCLKFCVSNEISGAEYKLFKENREVIVDLPRSGRPSTSTYENIDKIKKLVLKNHRISFRVLAEEMNISVKSINNIMTDILVMKRVATRLVPKKLNFVQKEYSSDMAPCNFFLFSKLKLSLRERRFESIEAIKEKLLR</sequence>
<dbReference type="InterPro" id="IPR036397">
    <property type="entry name" value="RNaseH_sf"/>
</dbReference>
<evidence type="ECO:0008006" key="3">
    <source>
        <dbReference type="Google" id="ProtNLM"/>
    </source>
</evidence>